<keyword evidence="3" id="KW-1185">Reference proteome</keyword>
<reference evidence="2 3" key="1">
    <citation type="submission" date="2016-06" db="EMBL/GenBank/DDBJ databases">
        <title>The Draft Genome Sequence and Annotation of the Desert Woodrat Neotoma lepida.</title>
        <authorList>
            <person name="Campbell M."/>
            <person name="Oakeson K.F."/>
            <person name="Yandell M."/>
            <person name="Halpert J.R."/>
            <person name="Dearing D."/>
        </authorList>
    </citation>
    <scope>NUCLEOTIDE SEQUENCE [LARGE SCALE GENOMIC DNA]</scope>
    <source>
        <strain evidence="2">417</strain>
        <tissue evidence="2">Liver</tissue>
    </source>
</reference>
<protein>
    <submittedName>
        <fullName evidence="2">Uncharacterized protein</fullName>
    </submittedName>
</protein>
<evidence type="ECO:0000256" key="1">
    <source>
        <dbReference type="SAM" id="MobiDB-lite"/>
    </source>
</evidence>
<gene>
    <name evidence="2" type="ORF">A6R68_00760</name>
</gene>
<dbReference type="EMBL" id="LZPO01066281">
    <property type="protein sequence ID" value="OBS70697.1"/>
    <property type="molecule type" value="Genomic_DNA"/>
</dbReference>
<proteinExistence type="predicted"/>
<name>A0A1A6GZB2_NEOLE</name>
<sequence length="143" mass="16299">MKEEMRMGNNTNNLQKAGGNEYRNGKESNPVLSLLPSPQMIQKRQEQEGHVLWKELFLCPRGLGFRREAITNYHSKVHHVDAHRTLNDGVVVQMIVVPDDSGTFYDEIVSNDLVEHLENSVVELDPETEMQLDWGLVSDIQGD</sequence>
<dbReference type="Proteomes" id="UP000092124">
    <property type="component" value="Unassembled WGS sequence"/>
</dbReference>
<accession>A0A1A6GZB2</accession>
<evidence type="ECO:0000313" key="2">
    <source>
        <dbReference type="EMBL" id="OBS70697.1"/>
    </source>
</evidence>
<dbReference type="STRING" id="56216.A0A1A6GZB2"/>
<feature type="region of interest" description="Disordered" evidence="1">
    <location>
        <begin position="1"/>
        <end position="22"/>
    </location>
</feature>
<feature type="non-terminal residue" evidence="2">
    <location>
        <position position="143"/>
    </location>
</feature>
<dbReference type="AlphaFoldDB" id="A0A1A6GZB2"/>
<evidence type="ECO:0000313" key="3">
    <source>
        <dbReference type="Proteomes" id="UP000092124"/>
    </source>
</evidence>
<comment type="caution">
    <text evidence="2">The sequence shown here is derived from an EMBL/GenBank/DDBJ whole genome shotgun (WGS) entry which is preliminary data.</text>
</comment>
<organism evidence="2 3">
    <name type="scientific">Neotoma lepida</name>
    <name type="common">Desert woodrat</name>
    <dbReference type="NCBI Taxonomy" id="56216"/>
    <lineage>
        <taxon>Eukaryota</taxon>
        <taxon>Metazoa</taxon>
        <taxon>Chordata</taxon>
        <taxon>Craniata</taxon>
        <taxon>Vertebrata</taxon>
        <taxon>Euteleostomi</taxon>
        <taxon>Mammalia</taxon>
        <taxon>Eutheria</taxon>
        <taxon>Euarchontoglires</taxon>
        <taxon>Glires</taxon>
        <taxon>Rodentia</taxon>
        <taxon>Myomorpha</taxon>
        <taxon>Muroidea</taxon>
        <taxon>Cricetidae</taxon>
        <taxon>Neotominae</taxon>
        <taxon>Neotoma</taxon>
    </lineage>
</organism>